<protein>
    <submittedName>
        <fullName evidence="2">Uncharacterized protein</fullName>
    </submittedName>
</protein>
<organism evidence="2 3">
    <name type="scientific">Variibacter gotjawalensis</name>
    <dbReference type="NCBI Taxonomy" id="1333996"/>
    <lineage>
        <taxon>Bacteria</taxon>
        <taxon>Pseudomonadati</taxon>
        <taxon>Pseudomonadota</taxon>
        <taxon>Alphaproteobacteria</taxon>
        <taxon>Hyphomicrobiales</taxon>
        <taxon>Nitrobacteraceae</taxon>
        <taxon>Variibacter</taxon>
    </lineage>
</organism>
<evidence type="ECO:0000313" key="2">
    <source>
        <dbReference type="EMBL" id="BAT59383.1"/>
    </source>
</evidence>
<dbReference type="AlphaFoldDB" id="A0A0S3PTV7"/>
<keyword evidence="3" id="KW-1185">Reference proteome</keyword>
<dbReference type="Proteomes" id="UP000236884">
    <property type="component" value="Chromosome"/>
</dbReference>
<keyword evidence="1" id="KW-0472">Membrane</keyword>
<reference evidence="2 3" key="1">
    <citation type="submission" date="2015-08" db="EMBL/GenBank/DDBJ databases">
        <title>Investigation of the bacterial diversity of lava forest soil.</title>
        <authorList>
            <person name="Lee J.S."/>
        </authorList>
    </citation>
    <scope>NUCLEOTIDE SEQUENCE [LARGE SCALE GENOMIC DNA]</scope>
    <source>
        <strain evidence="2 3">GJW-30</strain>
    </source>
</reference>
<accession>A0A0S3PTV7</accession>
<feature type="transmembrane region" description="Helical" evidence="1">
    <location>
        <begin position="95"/>
        <end position="114"/>
    </location>
</feature>
<sequence length="128" mass="13081">MAATFLRNTLIVDAATCLAAGALMAFGASFVAGLTAIPATLLFYAGLSLFPIAAFMLWAGTREVPPAAAVWLIIIGNVGWVIGSVAAMLLVGPNVLGHLFIAAQAAAVAVLAWLEYEGLRRNGAPLAA</sequence>
<evidence type="ECO:0000313" key="3">
    <source>
        <dbReference type="Proteomes" id="UP000236884"/>
    </source>
</evidence>
<gene>
    <name evidence="2" type="ORF">GJW-30_1_01915</name>
</gene>
<dbReference type="OrthoDB" id="7570420at2"/>
<keyword evidence="1" id="KW-0812">Transmembrane</keyword>
<dbReference type="RefSeq" id="WP_130364858.1">
    <property type="nucleotide sequence ID" value="NZ_AP014946.1"/>
</dbReference>
<proteinExistence type="predicted"/>
<dbReference type="KEGG" id="vgo:GJW-30_1_01915"/>
<feature type="transmembrane region" description="Helical" evidence="1">
    <location>
        <begin position="41"/>
        <end position="61"/>
    </location>
</feature>
<feature type="transmembrane region" description="Helical" evidence="1">
    <location>
        <begin position="12"/>
        <end position="35"/>
    </location>
</feature>
<feature type="transmembrane region" description="Helical" evidence="1">
    <location>
        <begin position="68"/>
        <end position="89"/>
    </location>
</feature>
<name>A0A0S3PTV7_9BRAD</name>
<keyword evidence="1" id="KW-1133">Transmembrane helix</keyword>
<evidence type="ECO:0000256" key="1">
    <source>
        <dbReference type="SAM" id="Phobius"/>
    </source>
</evidence>
<dbReference type="EMBL" id="AP014946">
    <property type="protein sequence ID" value="BAT59383.1"/>
    <property type="molecule type" value="Genomic_DNA"/>
</dbReference>